<keyword evidence="1" id="KW-0862">Zinc</keyword>
<dbReference type="GO" id="GO:0061630">
    <property type="term" value="F:ubiquitin protein ligase activity"/>
    <property type="evidence" value="ECO:0007669"/>
    <property type="project" value="InterPro"/>
</dbReference>
<accession>A0A9N8DIL9</accession>
<organism evidence="4 5">
    <name type="scientific">Seminavis robusta</name>
    <dbReference type="NCBI Taxonomy" id="568900"/>
    <lineage>
        <taxon>Eukaryota</taxon>
        <taxon>Sar</taxon>
        <taxon>Stramenopiles</taxon>
        <taxon>Ochrophyta</taxon>
        <taxon>Bacillariophyta</taxon>
        <taxon>Bacillariophyceae</taxon>
        <taxon>Bacillariophycidae</taxon>
        <taxon>Naviculales</taxon>
        <taxon>Naviculaceae</taxon>
        <taxon>Seminavis</taxon>
    </lineage>
</organism>
<dbReference type="Pfam" id="PF13920">
    <property type="entry name" value="zf-C3HC4_3"/>
    <property type="match status" value="1"/>
</dbReference>
<name>A0A9N8DIL9_9STRA</name>
<dbReference type="Gene3D" id="3.30.40.10">
    <property type="entry name" value="Zinc/RING finger domain, C3HC4 (zinc finger)"/>
    <property type="match status" value="1"/>
</dbReference>
<sequence length="896" mass="97229">MSTTETTADEEPSATAPSVPLTELDPHESVGDQQHCLVCYSELHHPGISPCNHNEICGVCHLRLRHLHGNRKCPICKEEHDKIIVDTPGKTFDEYPMWGDELGGNYIYRENVGMFFEHSHYHAEIQPLFGYQCTQQNCPYDGTVPDNEEEAAEEVDAEGNKQQQQQKKKPKKPATPLRSLQDHLRVKHRLALCTLCIDNKRDFVARLPRMAPHQLKKHLTKGDPGTGFGGHPICEFCRPKRFYDLTHLHLHLQKDHYKCHVCEKQGMQNQFFRNYQNLEKHFGKAHFICQDVQCLQARFVVFENEIDLHAHERQVHGGTTTGSSKIQLEFRTRRTGYDGSGVEQARQEVPTEEDFNFGLQGEAFVPAALPRNDGPTLHPLHLQRTAEFRAHAAQIREQQELENQGVSFPTLQAATGGDGSAAAGQQPLNIGWTSSSTVQRVAPRNKNAGAVTETDFPALPSSAGPKSTGVRAGAVASNRQFAAMRGAAHQPVPAAGGWGTRAQPVAAAPHSYQHNSAAFPPVAMAPAHRNRAENLTQDNFPALGGGSKKPAKYTAAGNLSNKYNKQPAPSWNSAVDFPAPATSNAAARPAARPVVSAHVPKKAPPSLNSQTDFPPPPGASNKNNSVKNRVIGNKKQPTQAARANVLQMPQSTLAPANPQDTLNDMQASLGPAKYKKLKKLTRDFATGDLEPDSYVDQAAALFEQGYGDPDFWKTFPALVSSCPSDSSVNEALRYMESLRTRYSKAPPAPAPRLTSAPRPAASSWNAAPPDLTPESFPTMSPASTGRAPAAASGWGGGPSLAAVSSARPAGTRYVVANGKKKGAWGAGAAPTSVTQTNKKTVASVATAAANEGPQGGTATKFMAKQNKQQNQQQQPQGKKKNKKKEKDELRNLAFGK</sequence>
<dbReference type="EMBL" id="CAICTM010000102">
    <property type="protein sequence ID" value="CAB9501245.1"/>
    <property type="molecule type" value="Genomic_DNA"/>
</dbReference>
<dbReference type="PANTHER" id="PTHR22938:SF0">
    <property type="entry name" value="E3 UBIQUITIN-PROTEIN LIGASE ZNF598"/>
    <property type="match status" value="1"/>
</dbReference>
<dbReference type="InterPro" id="IPR056437">
    <property type="entry name" value="Znf-C2H2_ZNF598/HEL2"/>
</dbReference>
<dbReference type="InterPro" id="IPR013083">
    <property type="entry name" value="Znf_RING/FYVE/PHD"/>
</dbReference>
<reference evidence="4" key="1">
    <citation type="submission" date="2020-06" db="EMBL/GenBank/DDBJ databases">
        <authorList>
            <consortium name="Plant Systems Biology data submission"/>
        </authorList>
    </citation>
    <scope>NUCLEOTIDE SEQUENCE</scope>
    <source>
        <strain evidence="4">D6</strain>
    </source>
</reference>
<dbReference type="SMART" id="SM00355">
    <property type="entry name" value="ZnF_C2H2"/>
    <property type="match status" value="3"/>
</dbReference>
<gene>
    <name evidence="4" type="ORF">SEMRO_103_G052490.1</name>
</gene>
<keyword evidence="5" id="KW-1185">Reference proteome</keyword>
<dbReference type="Pfam" id="PF23230">
    <property type="entry name" value="zf-C2H2_13"/>
    <property type="match status" value="1"/>
</dbReference>
<feature type="compositionally biased region" description="Low complexity" evidence="2">
    <location>
        <begin position="588"/>
        <end position="597"/>
    </location>
</feature>
<evidence type="ECO:0000259" key="3">
    <source>
        <dbReference type="PROSITE" id="PS50089"/>
    </source>
</evidence>
<feature type="region of interest" description="Disordered" evidence="2">
    <location>
        <begin position="144"/>
        <end position="180"/>
    </location>
</feature>
<evidence type="ECO:0000256" key="1">
    <source>
        <dbReference type="PROSITE-ProRule" id="PRU00175"/>
    </source>
</evidence>
<evidence type="ECO:0000313" key="5">
    <source>
        <dbReference type="Proteomes" id="UP001153069"/>
    </source>
</evidence>
<dbReference type="PROSITE" id="PS50089">
    <property type="entry name" value="ZF_RING_2"/>
    <property type="match status" value="1"/>
</dbReference>
<feature type="region of interest" description="Disordered" evidence="2">
    <location>
        <begin position="846"/>
        <end position="896"/>
    </location>
</feature>
<evidence type="ECO:0000256" key="2">
    <source>
        <dbReference type="SAM" id="MobiDB-lite"/>
    </source>
</evidence>
<keyword evidence="4" id="KW-0436">Ligase</keyword>
<feature type="compositionally biased region" description="Acidic residues" evidence="2">
    <location>
        <begin position="146"/>
        <end position="157"/>
    </location>
</feature>
<feature type="domain" description="RING-type" evidence="3">
    <location>
        <begin position="36"/>
        <end position="77"/>
    </location>
</feature>
<dbReference type="AlphaFoldDB" id="A0A9N8DIL9"/>
<keyword evidence="1" id="KW-0479">Metal-binding</keyword>
<feature type="region of interest" description="Disordered" evidence="2">
    <location>
        <begin position="743"/>
        <end position="803"/>
    </location>
</feature>
<proteinExistence type="predicted"/>
<comment type="caution">
    <text evidence="4">The sequence shown here is derived from an EMBL/GenBank/DDBJ whole genome shotgun (WGS) entry which is preliminary data.</text>
</comment>
<keyword evidence="1" id="KW-0863">Zinc-finger</keyword>
<dbReference type="InterPro" id="IPR001841">
    <property type="entry name" value="Znf_RING"/>
</dbReference>
<dbReference type="InterPro" id="IPR013087">
    <property type="entry name" value="Znf_C2H2_type"/>
</dbReference>
<evidence type="ECO:0000313" key="4">
    <source>
        <dbReference type="EMBL" id="CAB9501245.1"/>
    </source>
</evidence>
<dbReference type="SUPFAM" id="SSF57850">
    <property type="entry name" value="RING/U-box"/>
    <property type="match status" value="1"/>
</dbReference>
<dbReference type="PANTHER" id="PTHR22938">
    <property type="entry name" value="ZINC FINGER PROTEIN 598"/>
    <property type="match status" value="1"/>
</dbReference>
<feature type="region of interest" description="Disordered" evidence="2">
    <location>
        <begin position="588"/>
        <end position="626"/>
    </location>
</feature>
<dbReference type="Proteomes" id="UP001153069">
    <property type="component" value="Unassembled WGS sequence"/>
</dbReference>
<feature type="region of interest" description="Disordered" evidence="2">
    <location>
        <begin position="1"/>
        <end position="27"/>
    </location>
</feature>
<dbReference type="GO" id="GO:0016874">
    <property type="term" value="F:ligase activity"/>
    <property type="evidence" value="ECO:0007669"/>
    <property type="project" value="UniProtKB-KW"/>
</dbReference>
<protein>
    <submittedName>
        <fullName evidence="4">Protein ligase HEL2</fullName>
    </submittedName>
</protein>
<dbReference type="OrthoDB" id="44509at2759"/>
<dbReference type="GO" id="GO:0008270">
    <property type="term" value="F:zinc ion binding"/>
    <property type="evidence" value="ECO:0007669"/>
    <property type="project" value="UniProtKB-KW"/>
</dbReference>
<dbReference type="GO" id="GO:0072344">
    <property type="term" value="P:rescue of stalled ribosome"/>
    <property type="evidence" value="ECO:0007669"/>
    <property type="project" value="InterPro"/>
</dbReference>
<dbReference type="InterPro" id="IPR044288">
    <property type="entry name" value="ZNF598/HEL2"/>
</dbReference>
<feature type="compositionally biased region" description="Low complexity" evidence="2">
    <location>
        <begin position="864"/>
        <end position="876"/>
    </location>
</feature>
<dbReference type="GO" id="GO:0043022">
    <property type="term" value="F:ribosome binding"/>
    <property type="evidence" value="ECO:0007669"/>
    <property type="project" value="TreeGrafter"/>
</dbReference>
<dbReference type="GO" id="GO:0016567">
    <property type="term" value="P:protein ubiquitination"/>
    <property type="evidence" value="ECO:0007669"/>
    <property type="project" value="TreeGrafter"/>
</dbReference>